<evidence type="ECO:0000256" key="2">
    <source>
        <dbReference type="SAM" id="SignalP"/>
    </source>
</evidence>
<proteinExistence type="predicted"/>
<evidence type="ECO:0000313" key="3">
    <source>
        <dbReference type="EMBL" id="KAE8356434.1"/>
    </source>
</evidence>
<feature type="compositionally biased region" description="Polar residues" evidence="1">
    <location>
        <begin position="36"/>
        <end position="46"/>
    </location>
</feature>
<sequence>MFFTKFLGCLSLTSPTFSVSAVRRIQKCPLLATRTQSPRVSVSSPPLTKPPRSKRRTRMPFSILRITATTRRIPMGLLSPWHRTKCVTRSIAETRSWKRRLPRARS</sequence>
<keyword evidence="2" id="KW-0732">Signal</keyword>
<feature type="signal peptide" evidence="2">
    <location>
        <begin position="1"/>
        <end position="18"/>
    </location>
</feature>
<protein>
    <recommendedName>
        <fullName evidence="5">Secreted protein</fullName>
    </recommendedName>
</protein>
<accession>A0A5N6ZFH8</accession>
<keyword evidence="4" id="KW-1185">Reference proteome</keyword>
<feature type="region of interest" description="Disordered" evidence="1">
    <location>
        <begin position="36"/>
        <end position="56"/>
    </location>
</feature>
<evidence type="ECO:0000313" key="4">
    <source>
        <dbReference type="Proteomes" id="UP000327118"/>
    </source>
</evidence>
<organism evidence="3 4">
    <name type="scientific">Aspergillus coremiiformis</name>
    <dbReference type="NCBI Taxonomy" id="138285"/>
    <lineage>
        <taxon>Eukaryota</taxon>
        <taxon>Fungi</taxon>
        <taxon>Dikarya</taxon>
        <taxon>Ascomycota</taxon>
        <taxon>Pezizomycotina</taxon>
        <taxon>Eurotiomycetes</taxon>
        <taxon>Eurotiomycetidae</taxon>
        <taxon>Eurotiales</taxon>
        <taxon>Aspergillaceae</taxon>
        <taxon>Aspergillus</taxon>
        <taxon>Aspergillus subgen. Circumdati</taxon>
    </lineage>
</organism>
<feature type="chain" id="PRO_5025002919" description="Secreted protein" evidence="2">
    <location>
        <begin position="19"/>
        <end position="106"/>
    </location>
</feature>
<evidence type="ECO:0008006" key="5">
    <source>
        <dbReference type="Google" id="ProtNLM"/>
    </source>
</evidence>
<name>A0A5N6ZFH8_9EURO</name>
<evidence type="ECO:0000256" key="1">
    <source>
        <dbReference type="SAM" id="MobiDB-lite"/>
    </source>
</evidence>
<dbReference type="Proteomes" id="UP000327118">
    <property type="component" value="Unassembled WGS sequence"/>
</dbReference>
<gene>
    <name evidence="3" type="ORF">BDV28DRAFT_102815</name>
</gene>
<dbReference type="EMBL" id="ML739038">
    <property type="protein sequence ID" value="KAE8356434.1"/>
    <property type="molecule type" value="Genomic_DNA"/>
</dbReference>
<reference evidence="4" key="1">
    <citation type="submission" date="2019-04" db="EMBL/GenBank/DDBJ databases">
        <title>Friends and foes A comparative genomics studyof 23 Aspergillus species from section Flavi.</title>
        <authorList>
            <consortium name="DOE Joint Genome Institute"/>
            <person name="Kjaerbolling I."/>
            <person name="Vesth T."/>
            <person name="Frisvad J.C."/>
            <person name="Nybo J.L."/>
            <person name="Theobald S."/>
            <person name="Kildgaard S."/>
            <person name="Isbrandt T."/>
            <person name="Kuo A."/>
            <person name="Sato A."/>
            <person name="Lyhne E.K."/>
            <person name="Kogle M.E."/>
            <person name="Wiebenga A."/>
            <person name="Kun R.S."/>
            <person name="Lubbers R.J."/>
            <person name="Makela M.R."/>
            <person name="Barry K."/>
            <person name="Chovatia M."/>
            <person name="Clum A."/>
            <person name="Daum C."/>
            <person name="Haridas S."/>
            <person name="He G."/>
            <person name="LaButti K."/>
            <person name="Lipzen A."/>
            <person name="Mondo S."/>
            <person name="Riley R."/>
            <person name="Salamov A."/>
            <person name="Simmons B.A."/>
            <person name="Magnuson J.K."/>
            <person name="Henrissat B."/>
            <person name="Mortensen U.H."/>
            <person name="Larsen T.O."/>
            <person name="Devries R.P."/>
            <person name="Grigoriev I.V."/>
            <person name="Machida M."/>
            <person name="Baker S.E."/>
            <person name="Andersen M.R."/>
        </authorList>
    </citation>
    <scope>NUCLEOTIDE SEQUENCE [LARGE SCALE GENOMIC DNA]</scope>
    <source>
        <strain evidence="4">CBS 553.77</strain>
    </source>
</reference>
<dbReference type="AlphaFoldDB" id="A0A5N6ZFH8"/>